<dbReference type="AlphaFoldDB" id="A0A3S0ZB24"/>
<keyword evidence="3" id="KW-1185">Reference proteome</keyword>
<dbReference type="CDD" id="cd21090">
    <property type="entry name" value="C11orf65"/>
    <property type="match status" value="1"/>
</dbReference>
<dbReference type="InterPro" id="IPR000048">
    <property type="entry name" value="IQ_motif_EF-hand-BS"/>
</dbReference>
<organism evidence="2 3">
    <name type="scientific">Elysia chlorotica</name>
    <name type="common">Eastern emerald elysia</name>
    <name type="synonym">Sea slug</name>
    <dbReference type="NCBI Taxonomy" id="188477"/>
    <lineage>
        <taxon>Eukaryota</taxon>
        <taxon>Metazoa</taxon>
        <taxon>Spiralia</taxon>
        <taxon>Lophotrochozoa</taxon>
        <taxon>Mollusca</taxon>
        <taxon>Gastropoda</taxon>
        <taxon>Heterobranchia</taxon>
        <taxon>Euthyneura</taxon>
        <taxon>Panpulmonata</taxon>
        <taxon>Sacoglossa</taxon>
        <taxon>Placobranchoidea</taxon>
        <taxon>Plakobranchidae</taxon>
        <taxon>Elysia</taxon>
    </lineage>
</organism>
<accession>A0A3S0ZB24</accession>
<feature type="region of interest" description="Disordered" evidence="1">
    <location>
        <begin position="384"/>
        <end position="420"/>
    </location>
</feature>
<evidence type="ECO:0000313" key="2">
    <source>
        <dbReference type="EMBL" id="RUS70839.1"/>
    </source>
</evidence>
<dbReference type="Proteomes" id="UP000271974">
    <property type="component" value="Unassembled WGS sequence"/>
</dbReference>
<dbReference type="Gene3D" id="1.20.5.190">
    <property type="match status" value="1"/>
</dbReference>
<proteinExistence type="predicted"/>
<dbReference type="EMBL" id="RQTK01001324">
    <property type="protein sequence ID" value="RUS70839.1"/>
    <property type="molecule type" value="Genomic_DNA"/>
</dbReference>
<evidence type="ECO:0000256" key="1">
    <source>
        <dbReference type="SAM" id="MobiDB-lite"/>
    </source>
</evidence>
<reference evidence="2 3" key="1">
    <citation type="submission" date="2019-01" db="EMBL/GenBank/DDBJ databases">
        <title>A draft genome assembly of the solar-powered sea slug Elysia chlorotica.</title>
        <authorList>
            <person name="Cai H."/>
            <person name="Li Q."/>
            <person name="Fang X."/>
            <person name="Li J."/>
            <person name="Curtis N.E."/>
            <person name="Altenburger A."/>
            <person name="Shibata T."/>
            <person name="Feng M."/>
            <person name="Maeda T."/>
            <person name="Schwartz J.A."/>
            <person name="Shigenobu S."/>
            <person name="Lundholm N."/>
            <person name="Nishiyama T."/>
            <person name="Yang H."/>
            <person name="Hasebe M."/>
            <person name="Li S."/>
            <person name="Pierce S.K."/>
            <person name="Wang J."/>
        </authorList>
    </citation>
    <scope>NUCLEOTIDE SEQUENCE [LARGE SCALE GENOMIC DNA]</scope>
    <source>
        <strain evidence="2">EC2010</strain>
        <tissue evidence="2">Whole organism of an adult</tissue>
    </source>
</reference>
<name>A0A3S0ZB24_ELYCH</name>
<comment type="caution">
    <text evidence="2">The sequence shown here is derived from an EMBL/GenBank/DDBJ whole genome shotgun (WGS) entry which is preliminary data.</text>
</comment>
<feature type="compositionally biased region" description="Polar residues" evidence="1">
    <location>
        <begin position="62"/>
        <end position="79"/>
    </location>
</feature>
<sequence length="420" mass="48766">MEEENPLSQLHKEQRYNQYVQEQIDSHVPSTDIASYGYFCSHLDKTWQPGQAQHRLANTNNSQSLQPTSVAGTHNSEPINFNRDPHKHQPPHARLSSPGGGVQRTRVQKETEAAIVIQRVWRRHIDMQVYKYYRDLINFKTRGNPAVMLRCINPQEAKLLDAAAGVNVRFRLAGDRFPPNIYYKIYTNRPIQDLCANSPKDYTRGLAKRLTVKDQHSDVRVKELPVDDQEGWYRRVENNGWRLVSDRLIHHIMNDPVTWETSRKEYKFEHNRLKRRQDIEKRKKQMKIEWMQKMYKEGMLKAKADDRETVQLIEGAAAGMVATVEAQGPDALEDWEVDELLDWTTSLNFDEYRHGWEDLATSATSQKVLEEKFRLSTNMSDPYELSLSTGPSRYTSAHQSRFTPMSLNSAHSDQPVVTSQ</sequence>
<evidence type="ECO:0000313" key="3">
    <source>
        <dbReference type="Proteomes" id="UP000271974"/>
    </source>
</evidence>
<dbReference type="PANTHER" id="PTHR33504:SF2">
    <property type="entry name" value="PROTEIN MFI"/>
    <property type="match status" value="1"/>
</dbReference>
<dbReference type="Pfam" id="PF00612">
    <property type="entry name" value="IQ"/>
    <property type="match status" value="1"/>
</dbReference>
<feature type="region of interest" description="Disordered" evidence="1">
    <location>
        <begin position="62"/>
        <end position="107"/>
    </location>
</feature>
<dbReference type="PANTHER" id="PTHR33504">
    <property type="entry name" value="NADH DEHYDROGENASE (UBIQUINONE) 1 BETA SUBCOMPLEX, 4"/>
    <property type="match status" value="1"/>
</dbReference>
<protein>
    <submittedName>
        <fullName evidence="2">Uncharacterized protein</fullName>
    </submittedName>
</protein>
<gene>
    <name evidence="2" type="ORF">EGW08_021398</name>
</gene>
<dbReference type="PROSITE" id="PS50096">
    <property type="entry name" value="IQ"/>
    <property type="match status" value="1"/>
</dbReference>
<dbReference type="OrthoDB" id="10253073at2759"/>